<dbReference type="AlphaFoldDB" id="A0A143BI12"/>
<dbReference type="SUPFAM" id="SSF51735">
    <property type="entry name" value="NAD(P)-binding Rossmann-fold domains"/>
    <property type="match status" value="1"/>
</dbReference>
<comment type="catalytic activity">
    <reaction evidence="1 7">
        <text>dTDP-alpha-D-glucose = dTDP-4-dehydro-6-deoxy-alpha-D-glucose + H2O</text>
        <dbReference type="Rhea" id="RHEA:17221"/>
        <dbReference type="ChEBI" id="CHEBI:15377"/>
        <dbReference type="ChEBI" id="CHEBI:57477"/>
        <dbReference type="ChEBI" id="CHEBI:57649"/>
        <dbReference type="EC" id="4.2.1.46"/>
    </reaction>
</comment>
<dbReference type="RefSeq" id="WP_043581099.1">
    <property type="nucleotide sequence ID" value="NZ_CP011454.1"/>
</dbReference>
<evidence type="ECO:0000256" key="5">
    <source>
        <dbReference type="ARBA" id="ARBA00023027"/>
    </source>
</evidence>
<comment type="similarity">
    <text evidence="3 7">Belongs to the NAD(P)-dependent epimerase/dehydratase family. dTDP-glucose dehydratase subfamily.</text>
</comment>
<keyword evidence="9" id="KW-0167">Capsid protein</keyword>
<dbReference type="Proteomes" id="UP000076404">
    <property type="component" value="Chromosome"/>
</dbReference>
<protein>
    <recommendedName>
        <fullName evidence="4 7">dTDP-glucose 4,6-dehydratase</fullName>
        <ecNumber evidence="4 7">4.2.1.46</ecNumber>
    </recommendedName>
</protein>
<dbReference type="Pfam" id="PF16363">
    <property type="entry name" value="GDP_Man_Dehyd"/>
    <property type="match status" value="1"/>
</dbReference>
<evidence type="ECO:0000256" key="4">
    <source>
        <dbReference type="ARBA" id="ARBA00011990"/>
    </source>
</evidence>
<name>A0A143BI12_9BACT</name>
<keyword evidence="9" id="KW-0946">Virion</keyword>
<dbReference type="EMBL" id="CP011454">
    <property type="protein sequence ID" value="AMW04172.1"/>
    <property type="molecule type" value="Genomic_DNA"/>
</dbReference>
<evidence type="ECO:0000259" key="8">
    <source>
        <dbReference type="Pfam" id="PF16363"/>
    </source>
</evidence>
<dbReference type="Gene3D" id="3.40.50.720">
    <property type="entry name" value="NAD(P)-binding Rossmann-like Domain"/>
    <property type="match status" value="1"/>
</dbReference>
<comment type="cofactor">
    <cofactor evidence="2 7">
        <name>NAD(+)</name>
        <dbReference type="ChEBI" id="CHEBI:57540"/>
    </cofactor>
</comment>
<dbReference type="GO" id="GO:0008460">
    <property type="term" value="F:dTDP-glucose 4,6-dehydratase activity"/>
    <property type="evidence" value="ECO:0007669"/>
    <property type="project" value="UniProtKB-EC"/>
</dbReference>
<dbReference type="eggNOG" id="COG1088">
    <property type="taxonomic scope" value="Bacteria"/>
</dbReference>
<dbReference type="PANTHER" id="PTHR43000">
    <property type="entry name" value="DTDP-D-GLUCOSE 4,6-DEHYDRATASE-RELATED"/>
    <property type="match status" value="1"/>
</dbReference>
<dbReference type="KEGG" id="gph:GEMMAAP_03645"/>
<organism evidence="9 10">
    <name type="scientific">Gemmatimonas phototrophica</name>
    <dbReference type="NCBI Taxonomy" id="1379270"/>
    <lineage>
        <taxon>Bacteria</taxon>
        <taxon>Pseudomonadati</taxon>
        <taxon>Gemmatimonadota</taxon>
        <taxon>Gemmatimonadia</taxon>
        <taxon>Gemmatimonadales</taxon>
        <taxon>Gemmatimonadaceae</taxon>
        <taxon>Gemmatimonas</taxon>
    </lineage>
</organism>
<reference evidence="9 10" key="2">
    <citation type="journal article" date="2016" name="Environ. Microbiol. Rep.">
        <title>Metagenomic evidence for the presence of phototrophic Gemmatimonadetes bacteria in diverse environments.</title>
        <authorList>
            <person name="Zeng Y."/>
            <person name="Baumbach J."/>
            <person name="Barbosa E.G."/>
            <person name="Azevedo V."/>
            <person name="Zhang C."/>
            <person name="Koblizek M."/>
        </authorList>
    </citation>
    <scope>NUCLEOTIDE SEQUENCE [LARGE SCALE GENOMIC DNA]</scope>
    <source>
        <strain evidence="9 10">AP64</strain>
    </source>
</reference>
<proteinExistence type="inferred from homology"/>
<dbReference type="GO" id="GO:0009225">
    <property type="term" value="P:nucleotide-sugar metabolic process"/>
    <property type="evidence" value="ECO:0007669"/>
    <property type="project" value="InterPro"/>
</dbReference>
<sequence>MPVPPAQPRRLLVTGAAGFIGANFVHHWHARFPHDPLVVLDVLTYAGRRGTLAPLEAQGALTFVHDDIGNGPLVRELLATHHITHVVHFAAESHVDRSIAAPDTFVRTNVWGTHTLLEAARAVWCQGGRWREGVRFHHISTDEVFGALGAHDAPFTEASPYHPSSPYSASKAGADHLVRAAGNTYGLPYVITHCANNYGPYQHTEKLLPHMLRRALMGEKLPLYGDGLQQREWLHVHDHCAMLERVLLAPGVEGESFNLAGYDERTNLDAVTQLCAVLDARFGADPLLASRYPACPAARGEPCISLLAHVTDRPGHDRRYALNGDKLRTRLGIGPRIPFAQGLADTVDWYLANAGW</sequence>
<evidence type="ECO:0000256" key="3">
    <source>
        <dbReference type="ARBA" id="ARBA00008178"/>
    </source>
</evidence>
<evidence type="ECO:0000256" key="7">
    <source>
        <dbReference type="RuleBase" id="RU004473"/>
    </source>
</evidence>
<keyword evidence="5" id="KW-0520">NAD</keyword>
<evidence type="ECO:0000256" key="6">
    <source>
        <dbReference type="ARBA" id="ARBA00023239"/>
    </source>
</evidence>
<accession>A0A143BI12</accession>
<evidence type="ECO:0000313" key="10">
    <source>
        <dbReference type="Proteomes" id="UP000076404"/>
    </source>
</evidence>
<dbReference type="OrthoDB" id="9801029at2"/>
<dbReference type="NCBIfam" id="TIGR01181">
    <property type="entry name" value="dTDP_gluc_dehyt"/>
    <property type="match status" value="1"/>
</dbReference>
<reference evidence="9 10" key="1">
    <citation type="journal article" date="2014" name="Proc. Natl. Acad. Sci. U.S.A.">
        <title>Functional type 2 photosynthetic reaction centers found in the rare bacterial phylum Gemmatimonadetes.</title>
        <authorList>
            <person name="Zeng Y."/>
            <person name="Feng F."/>
            <person name="Medova H."/>
            <person name="Dean J."/>
            <person name="Koblizek M."/>
        </authorList>
    </citation>
    <scope>NUCLEOTIDE SEQUENCE [LARGE SCALE GENOMIC DNA]</scope>
    <source>
        <strain evidence="9 10">AP64</strain>
    </source>
</reference>
<evidence type="ECO:0000256" key="1">
    <source>
        <dbReference type="ARBA" id="ARBA00001539"/>
    </source>
</evidence>
<dbReference type="CDD" id="cd05246">
    <property type="entry name" value="dTDP_GD_SDR_e"/>
    <property type="match status" value="1"/>
</dbReference>
<dbReference type="EC" id="4.2.1.46" evidence="4 7"/>
<evidence type="ECO:0000256" key="2">
    <source>
        <dbReference type="ARBA" id="ARBA00001911"/>
    </source>
</evidence>
<dbReference type="InterPro" id="IPR036291">
    <property type="entry name" value="NAD(P)-bd_dom_sf"/>
</dbReference>
<gene>
    <name evidence="9" type="ORF">GEMMAAP_03645</name>
</gene>
<dbReference type="InterPro" id="IPR005888">
    <property type="entry name" value="dTDP_Gluc_deHydtase"/>
</dbReference>
<dbReference type="InterPro" id="IPR016040">
    <property type="entry name" value="NAD(P)-bd_dom"/>
</dbReference>
<feature type="domain" description="NAD(P)-binding" evidence="8">
    <location>
        <begin position="12"/>
        <end position="345"/>
    </location>
</feature>
<keyword evidence="6 7" id="KW-0456">Lyase</keyword>
<keyword evidence="10" id="KW-1185">Reference proteome</keyword>
<evidence type="ECO:0000313" key="9">
    <source>
        <dbReference type="EMBL" id="AMW04172.1"/>
    </source>
</evidence>
<dbReference type="Gene3D" id="3.90.25.10">
    <property type="entry name" value="UDP-galactose 4-epimerase, domain 1"/>
    <property type="match status" value="1"/>
</dbReference>
<dbReference type="STRING" id="1379270.GEMMAAP_03645"/>